<sequence length="57" mass="6181">MQESAARQAIDHLLAAGGTDIVQLDGRLYRLTAEQLTPDTVSEAARELLEGQDDAQQ</sequence>
<reference evidence="1 2" key="1">
    <citation type="submission" date="2023-04" db="EMBL/GenBank/DDBJ databases">
        <title>A long-awaited taxogenomic arrangement of the family Halomonadaceae.</title>
        <authorList>
            <person name="De La Haba R."/>
            <person name="Chuvochina M."/>
            <person name="Wittouck S."/>
            <person name="Arahal D.R."/>
            <person name="Sanchez-Porro C."/>
            <person name="Hugenholtz P."/>
            <person name="Ventosa A."/>
        </authorList>
    </citation>
    <scope>NUCLEOTIDE SEQUENCE [LARGE SCALE GENOMIC DNA]</scope>
    <source>
        <strain evidence="1 2">DSM 23530</strain>
    </source>
</reference>
<evidence type="ECO:0000313" key="1">
    <source>
        <dbReference type="EMBL" id="MDR5867965.1"/>
    </source>
</evidence>
<protein>
    <submittedName>
        <fullName evidence="1">Uncharacterized protein</fullName>
    </submittedName>
</protein>
<name>A0ABU1G4Y4_9GAMM</name>
<proteinExistence type="predicted"/>
<organism evidence="1 2">
    <name type="scientific">Halomonas koreensis</name>
    <dbReference type="NCBI Taxonomy" id="245385"/>
    <lineage>
        <taxon>Bacteria</taxon>
        <taxon>Pseudomonadati</taxon>
        <taxon>Pseudomonadota</taxon>
        <taxon>Gammaproteobacteria</taxon>
        <taxon>Oceanospirillales</taxon>
        <taxon>Halomonadaceae</taxon>
        <taxon>Halomonas</taxon>
    </lineage>
</organism>
<dbReference type="EMBL" id="JARWAK010000013">
    <property type="protein sequence ID" value="MDR5867965.1"/>
    <property type="molecule type" value="Genomic_DNA"/>
</dbReference>
<dbReference type="Proteomes" id="UP001264519">
    <property type="component" value="Unassembled WGS sequence"/>
</dbReference>
<keyword evidence="2" id="KW-1185">Reference proteome</keyword>
<dbReference type="RefSeq" id="WP_309653546.1">
    <property type="nucleotide sequence ID" value="NZ_JARWAK010000013.1"/>
</dbReference>
<gene>
    <name evidence="1" type="ORF">QC818_14325</name>
</gene>
<comment type="caution">
    <text evidence="1">The sequence shown here is derived from an EMBL/GenBank/DDBJ whole genome shotgun (WGS) entry which is preliminary data.</text>
</comment>
<accession>A0ABU1G4Y4</accession>
<evidence type="ECO:0000313" key="2">
    <source>
        <dbReference type="Proteomes" id="UP001264519"/>
    </source>
</evidence>